<dbReference type="KEGG" id="osn:118764664"/>
<organism evidence="2 3">
    <name type="scientific">Octopus sinensis</name>
    <name type="common">East Asian common octopus</name>
    <dbReference type="NCBI Taxonomy" id="2607531"/>
    <lineage>
        <taxon>Eukaryota</taxon>
        <taxon>Metazoa</taxon>
        <taxon>Spiralia</taxon>
        <taxon>Lophotrochozoa</taxon>
        <taxon>Mollusca</taxon>
        <taxon>Cephalopoda</taxon>
        <taxon>Coleoidea</taxon>
        <taxon>Octopodiformes</taxon>
        <taxon>Octopoda</taxon>
        <taxon>Incirrata</taxon>
        <taxon>Octopodidae</taxon>
        <taxon>Octopus</taxon>
    </lineage>
</organism>
<dbReference type="InterPro" id="IPR016186">
    <property type="entry name" value="C-type_lectin-like/link_sf"/>
</dbReference>
<dbReference type="AlphaFoldDB" id="A0A7E6F2P8"/>
<dbReference type="SUPFAM" id="SSF56436">
    <property type="entry name" value="C-type lectin-like"/>
    <property type="match status" value="1"/>
</dbReference>
<dbReference type="PROSITE" id="PS50041">
    <property type="entry name" value="C_TYPE_LECTIN_2"/>
    <property type="match status" value="1"/>
</dbReference>
<dbReference type="SMART" id="SM00034">
    <property type="entry name" value="CLECT"/>
    <property type="match status" value="1"/>
</dbReference>
<dbReference type="RefSeq" id="XP_036361560.1">
    <property type="nucleotide sequence ID" value="XM_036505667.1"/>
</dbReference>
<sequence>MDVTHTYVDDGLKLRSANMMNINRQFEIITTFSRDAGMEFGQVNHVIRKVNLHVITFPVLLFQICLGSNAACREYYGTRIHPSVTDIPEADKLNKMSNIRSKIDCFSHCMAYSKCGMIIYSVSEKICLDSNVACREYYGIPIQPPAAAIPEVDKLIQASNIQSNIECFSLCMANSACGMIIYSVSDKVCILRKIQQSPGATSFIDIPPNSIYTMLQAPECPTSAGYTYQPELKLCFRIGEKKITWNKAAAVCNKDRGQLIHIKNLQIMEYLLNEFKKWPEEHYYFGLCKDIKKNAFVWQNGEALTFSYWMEKRPDNLTGNQNCGCLDLKGNHKWNDVRCNVNGQAKHICEIVLR</sequence>
<protein>
    <submittedName>
        <fullName evidence="3">Uncharacterized protein LOC118764664</fullName>
    </submittedName>
</protein>
<dbReference type="Proteomes" id="UP000515154">
    <property type="component" value="Linkage group LG1"/>
</dbReference>
<evidence type="ECO:0000259" key="1">
    <source>
        <dbReference type="PROSITE" id="PS50041"/>
    </source>
</evidence>
<evidence type="ECO:0000313" key="2">
    <source>
        <dbReference type="Proteomes" id="UP000515154"/>
    </source>
</evidence>
<dbReference type="PANTHER" id="PTHR22801:SF63">
    <property type="entry name" value="C-TYPE LECTIN DOMAIN-CONTAINING PROTEIN"/>
    <property type="match status" value="1"/>
</dbReference>
<dbReference type="Gene3D" id="3.10.100.10">
    <property type="entry name" value="Mannose-Binding Protein A, subunit A"/>
    <property type="match status" value="1"/>
</dbReference>
<dbReference type="InterPro" id="IPR001304">
    <property type="entry name" value="C-type_lectin-like"/>
</dbReference>
<reference evidence="3" key="1">
    <citation type="submission" date="2025-08" db="UniProtKB">
        <authorList>
            <consortium name="RefSeq"/>
        </authorList>
    </citation>
    <scope>IDENTIFICATION</scope>
</reference>
<proteinExistence type="predicted"/>
<keyword evidence="2" id="KW-1185">Reference proteome</keyword>
<dbReference type="InterPro" id="IPR016187">
    <property type="entry name" value="CTDL_fold"/>
</dbReference>
<name>A0A7E6F2P8_9MOLL</name>
<gene>
    <name evidence="3" type="primary">LOC118764664</name>
</gene>
<dbReference type="CDD" id="cd00037">
    <property type="entry name" value="CLECT"/>
    <property type="match status" value="1"/>
</dbReference>
<accession>A0A7E6F2P8</accession>
<feature type="domain" description="C-type lectin" evidence="1">
    <location>
        <begin position="235"/>
        <end position="340"/>
    </location>
</feature>
<dbReference type="InterPro" id="IPR050801">
    <property type="entry name" value="Ca-Dep_Lectins_ImmuneDev"/>
</dbReference>
<dbReference type="PANTHER" id="PTHR22801">
    <property type="entry name" value="LITHOSTATHINE"/>
    <property type="match status" value="1"/>
</dbReference>
<evidence type="ECO:0000313" key="3">
    <source>
        <dbReference type="RefSeq" id="XP_036361560.1"/>
    </source>
</evidence>
<dbReference type="Pfam" id="PF00059">
    <property type="entry name" value="Lectin_C"/>
    <property type="match status" value="1"/>
</dbReference>